<gene>
    <name evidence="2" type="ORF">NCTC11087_00921</name>
</gene>
<evidence type="ECO:0000313" key="2">
    <source>
        <dbReference type="EMBL" id="SUO04036.1"/>
    </source>
</evidence>
<keyword evidence="1" id="KW-0472">Membrane</keyword>
<dbReference type="AlphaFoldDB" id="A0A380LQC8"/>
<organism evidence="2 3">
    <name type="scientific">Faecalicoccus pleomorphus</name>
    <dbReference type="NCBI Taxonomy" id="1323"/>
    <lineage>
        <taxon>Bacteria</taxon>
        <taxon>Bacillati</taxon>
        <taxon>Bacillota</taxon>
        <taxon>Erysipelotrichia</taxon>
        <taxon>Erysipelotrichales</taxon>
        <taxon>Erysipelotrichaceae</taxon>
        <taxon>Faecalicoccus</taxon>
    </lineage>
</organism>
<dbReference type="Proteomes" id="UP000255523">
    <property type="component" value="Unassembled WGS sequence"/>
</dbReference>
<sequence length="71" mass="8079">MNMLPNYILAFILFVFLIYSGIHIQKAKIQNTFLYGLAILITLLLLGMSLYGIFHSMSLGQVQSILENHFS</sequence>
<feature type="transmembrane region" description="Helical" evidence="1">
    <location>
        <begin position="34"/>
        <end position="54"/>
    </location>
</feature>
<keyword evidence="1" id="KW-1133">Transmembrane helix</keyword>
<keyword evidence="3" id="KW-1185">Reference proteome</keyword>
<proteinExistence type="predicted"/>
<accession>A0A380LQC8</accession>
<evidence type="ECO:0000256" key="1">
    <source>
        <dbReference type="SAM" id="Phobius"/>
    </source>
</evidence>
<feature type="transmembrane region" description="Helical" evidence="1">
    <location>
        <begin position="6"/>
        <end position="22"/>
    </location>
</feature>
<keyword evidence="1" id="KW-0812">Transmembrane</keyword>
<reference evidence="2 3" key="1">
    <citation type="submission" date="2018-06" db="EMBL/GenBank/DDBJ databases">
        <authorList>
            <consortium name="Pathogen Informatics"/>
            <person name="Doyle S."/>
        </authorList>
    </citation>
    <scope>NUCLEOTIDE SEQUENCE [LARGE SCALE GENOMIC DNA]</scope>
    <source>
        <strain evidence="2 3">NCTC11087</strain>
    </source>
</reference>
<dbReference type="OrthoDB" id="1701606at2"/>
<dbReference type="EMBL" id="UHFX01000003">
    <property type="protein sequence ID" value="SUO04036.1"/>
    <property type="molecule type" value="Genomic_DNA"/>
</dbReference>
<protein>
    <submittedName>
        <fullName evidence="2">Uncharacterized protein</fullName>
    </submittedName>
</protein>
<name>A0A380LQC8_9FIRM</name>
<evidence type="ECO:0000313" key="3">
    <source>
        <dbReference type="Proteomes" id="UP000255523"/>
    </source>
</evidence>